<comment type="caution">
    <text evidence="1">The sequence shown here is derived from an EMBL/GenBank/DDBJ whole genome shotgun (WGS) entry which is preliminary data.</text>
</comment>
<name>A0AAV7KT50_9METZ</name>
<organism evidence="1 2">
    <name type="scientific">Oopsacas minuta</name>
    <dbReference type="NCBI Taxonomy" id="111878"/>
    <lineage>
        <taxon>Eukaryota</taxon>
        <taxon>Metazoa</taxon>
        <taxon>Porifera</taxon>
        <taxon>Hexactinellida</taxon>
        <taxon>Hexasterophora</taxon>
        <taxon>Lyssacinosida</taxon>
        <taxon>Leucopsacidae</taxon>
        <taxon>Oopsacas</taxon>
    </lineage>
</organism>
<protein>
    <submittedName>
        <fullName evidence="1">KRAB-A domain-containing protein 2-like</fullName>
    </submittedName>
</protein>
<dbReference type="Proteomes" id="UP001165289">
    <property type="component" value="Unassembled WGS sequence"/>
</dbReference>
<sequence>MLFDTEAQKLLSTPRIIFSMHIATVHGGEKKAHKLIQDKFANIRRYLVQEHIKLCERCAEKRARRETASGVVIRPLTVKDLNELGQVDPVNMQTFQDGNYRFLLHYMEYLTKFHVIRPLQRKPATEVANQLLSIS</sequence>
<accession>A0AAV7KT50</accession>
<dbReference type="EMBL" id="JAKMXF010000005">
    <property type="protein sequence ID" value="KAI6661826.1"/>
    <property type="molecule type" value="Genomic_DNA"/>
</dbReference>
<dbReference type="AlphaFoldDB" id="A0AAV7KT50"/>
<keyword evidence="2" id="KW-1185">Reference proteome</keyword>
<gene>
    <name evidence="1" type="ORF">LOD99_9778</name>
</gene>
<evidence type="ECO:0000313" key="1">
    <source>
        <dbReference type="EMBL" id="KAI6661826.1"/>
    </source>
</evidence>
<evidence type="ECO:0000313" key="2">
    <source>
        <dbReference type="Proteomes" id="UP001165289"/>
    </source>
</evidence>
<reference evidence="1 2" key="1">
    <citation type="journal article" date="2023" name="BMC Biol.">
        <title>The compact genome of the sponge Oopsacas minuta (Hexactinellida) is lacking key metazoan core genes.</title>
        <authorList>
            <person name="Santini S."/>
            <person name="Schenkelaars Q."/>
            <person name="Jourda C."/>
            <person name="Duchesne M."/>
            <person name="Belahbib H."/>
            <person name="Rocher C."/>
            <person name="Selva M."/>
            <person name="Riesgo A."/>
            <person name="Vervoort M."/>
            <person name="Leys S.P."/>
            <person name="Kodjabachian L."/>
            <person name="Le Bivic A."/>
            <person name="Borchiellini C."/>
            <person name="Claverie J.M."/>
            <person name="Renard E."/>
        </authorList>
    </citation>
    <scope>NUCLEOTIDE SEQUENCE [LARGE SCALE GENOMIC DNA]</scope>
    <source>
        <strain evidence="1">SPO-2</strain>
    </source>
</reference>
<proteinExistence type="predicted"/>